<reference evidence="2" key="2">
    <citation type="submission" date="2025-09" db="UniProtKB">
        <authorList>
            <consortium name="Ensembl"/>
        </authorList>
    </citation>
    <scope>IDENTIFICATION</scope>
</reference>
<dbReference type="Ensembl" id="ENSNPET00000008918.1">
    <property type="protein sequence ID" value="ENSNPEP00000008699.1"/>
    <property type="gene ID" value="ENSNPEG00000006547.1"/>
</dbReference>
<accession>A0A8C6Z6F3</accession>
<keyword evidence="3" id="KW-1185">Reference proteome</keyword>
<feature type="compositionally biased region" description="Polar residues" evidence="1">
    <location>
        <begin position="7"/>
        <end position="20"/>
    </location>
</feature>
<organism evidence="2 3">
    <name type="scientific">Nothoprocta perdicaria</name>
    <name type="common">Chilean tinamou</name>
    <name type="synonym">Crypturus perdicarius</name>
    <dbReference type="NCBI Taxonomy" id="30464"/>
    <lineage>
        <taxon>Eukaryota</taxon>
        <taxon>Metazoa</taxon>
        <taxon>Chordata</taxon>
        <taxon>Craniata</taxon>
        <taxon>Vertebrata</taxon>
        <taxon>Euteleostomi</taxon>
        <taxon>Archelosauria</taxon>
        <taxon>Archosauria</taxon>
        <taxon>Dinosauria</taxon>
        <taxon>Saurischia</taxon>
        <taxon>Theropoda</taxon>
        <taxon>Coelurosauria</taxon>
        <taxon>Aves</taxon>
        <taxon>Palaeognathae</taxon>
        <taxon>Tinamiformes</taxon>
        <taxon>Tinamidae</taxon>
        <taxon>Nothoprocta</taxon>
    </lineage>
</organism>
<dbReference type="InterPro" id="IPR029058">
    <property type="entry name" value="AB_hydrolase_fold"/>
</dbReference>
<dbReference type="Gene3D" id="3.40.50.1820">
    <property type="entry name" value="alpha/beta hydrolase"/>
    <property type="match status" value="1"/>
</dbReference>
<dbReference type="Proteomes" id="UP000694420">
    <property type="component" value="Unplaced"/>
</dbReference>
<reference evidence="2" key="1">
    <citation type="submission" date="2025-08" db="UniProtKB">
        <authorList>
            <consortium name="Ensembl"/>
        </authorList>
    </citation>
    <scope>IDENTIFICATION</scope>
</reference>
<feature type="region of interest" description="Disordered" evidence="1">
    <location>
        <begin position="1"/>
        <end position="20"/>
    </location>
</feature>
<evidence type="ECO:0000313" key="3">
    <source>
        <dbReference type="Proteomes" id="UP000694420"/>
    </source>
</evidence>
<dbReference type="AlphaFoldDB" id="A0A8C6Z6F3"/>
<protein>
    <submittedName>
        <fullName evidence="2">Uncharacterized protein</fullName>
    </submittedName>
</protein>
<name>A0A8C6Z6F3_NOTPE</name>
<sequence>MMGLSVLGTSSGIQHNSQPSLETPSLYCLLLQSVPHNKQSFREEMLSQSTSCVLFLFQGRNVVEVPGNHFVHLNEPETVAGSISTFLTAHDARARL</sequence>
<evidence type="ECO:0000313" key="2">
    <source>
        <dbReference type="Ensembl" id="ENSNPEP00000008699.1"/>
    </source>
</evidence>
<proteinExistence type="predicted"/>
<evidence type="ECO:0000256" key="1">
    <source>
        <dbReference type="SAM" id="MobiDB-lite"/>
    </source>
</evidence>